<evidence type="ECO:0000259" key="2">
    <source>
        <dbReference type="PROSITE" id="PS51782"/>
    </source>
</evidence>
<reference evidence="3" key="2">
    <citation type="submission" date="2023-08" db="EMBL/GenBank/DDBJ databases">
        <authorList>
            <person name="Luo J."/>
        </authorList>
    </citation>
    <scope>NUCLEOTIDE SEQUENCE</scope>
    <source>
        <strain evidence="3">DSM 25064</strain>
    </source>
</reference>
<dbReference type="Pfam" id="PF01476">
    <property type="entry name" value="LysM"/>
    <property type="match status" value="1"/>
</dbReference>
<evidence type="ECO:0000313" key="3">
    <source>
        <dbReference type="EMBL" id="MDP1520787.1"/>
    </source>
</evidence>
<feature type="domain" description="LysM" evidence="2">
    <location>
        <begin position="31"/>
        <end position="79"/>
    </location>
</feature>
<dbReference type="Gene3D" id="3.10.350.10">
    <property type="entry name" value="LysM domain"/>
    <property type="match status" value="1"/>
</dbReference>
<protein>
    <submittedName>
        <fullName evidence="3">LysM peptidoglycan-binding domain-containing protein</fullName>
    </submittedName>
</protein>
<name>A0AAW8B309_9GAMM</name>
<dbReference type="SUPFAM" id="SSF54106">
    <property type="entry name" value="LysM domain"/>
    <property type="match status" value="1"/>
</dbReference>
<feature type="chain" id="PRO_5043342154" evidence="1">
    <location>
        <begin position="21"/>
        <end position="338"/>
    </location>
</feature>
<dbReference type="AlphaFoldDB" id="A0AAW8B309"/>
<dbReference type="Proteomes" id="UP001178354">
    <property type="component" value="Unassembled WGS sequence"/>
</dbReference>
<gene>
    <name evidence="3" type="ORF">Q8A57_07400</name>
</gene>
<organism evidence="3 4">
    <name type="scientific">Porticoccus litoralis</name>
    <dbReference type="NCBI Taxonomy" id="434086"/>
    <lineage>
        <taxon>Bacteria</taxon>
        <taxon>Pseudomonadati</taxon>
        <taxon>Pseudomonadota</taxon>
        <taxon>Gammaproteobacteria</taxon>
        <taxon>Cellvibrionales</taxon>
        <taxon>Porticoccaceae</taxon>
        <taxon>Porticoccus</taxon>
    </lineage>
</organism>
<dbReference type="RefSeq" id="WP_305170365.1">
    <property type="nucleotide sequence ID" value="NZ_JAUUUU010000003.1"/>
</dbReference>
<sequence length="338" mass="37778">MKKTLLGVIAACAITMAVIAAEAPFNDNVPDKYTVKKGDTLWDISELYLRDPWLWPEIWYVNPQIRNPHLIYPGDIISLVYIDGRPRLTLQRSRDVKLSPDVKVLPHEAAIPTLPLDVINNFLSRNRVVTEDEIEGSPYVVAGYEKRILTGFNDTFYARGEFDETPAYGLYRIGEPYVDPETEEVLGIRAQDIGSAKVKTVDADIATLQATRVVEEVRIGERLLPHEERRLESNFYPSSPEGDIKGVIMAVEGGITQVGHLDVVAINRGEREGLVAGNILAIHKRGETVKDRVAKEQITLPSERAGLVMVFRTFEKMSYGLVMSADRPLAVNDLVQNP</sequence>
<dbReference type="InterPro" id="IPR036779">
    <property type="entry name" value="LysM_dom_sf"/>
</dbReference>
<dbReference type="PROSITE" id="PS51782">
    <property type="entry name" value="LYSM"/>
    <property type="match status" value="1"/>
</dbReference>
<dbReference type="InterPro" id="IPR052196">
    <property type="entry name" value="Bact_Kbp"/>
</dbReference>
<keyword evidence="1" id="KW-0732">Signal</keyword>
<dbReference type="InterPro" id="IPR018392">
    <property type="entry name" value="LysM"/>
</dbReference>
<comment type="caution">
    <text evidence="3">The sequence shown here is derived from an EMBL/GenBank/DDBJ whole genome shotgun (WGS) entry which is preliminary data.</text>
</comment>
<reference evidence="3" key="1">
    <citation type="journal article" date="2010" name="Int. J. Syst. Evol. Microbiol.">
        <title>Porticoccus litoralis gen. nov., sp. nov., a gammaproteobacterium isolated from the Yellow Sea.</title>
        <authorList>
            <person name="Oh H.M."/>
            <person name="Kim H."/>
            <person name="Kim K.M."/>
            <person name="Min G.S."/>
            <person name="Cho J.C."/>
        </authorList>
    </citation>
    <scope>NUCLEOTIDE SEQUENCE</scope>
    <source>
        <strain evidence="3">DSM 25064</strain>
    </source>
</reference>
<feature type="signal peptide" evidence="1">
    <location>
        <begin position="1"/>
        <end position="20"/>
    </location>
</feature>
<dbReference type="PANTHER" id="PTHR34700:SF4">
    <property type="entry name" value="PHAGE-LIKE ELEMENT PBSX PROTEIN XKDP"/>
    <property type="match status" value="1"/>
</dbReference>
<evidence type="ECO:0000256" key="1">
    <source>
        <dbReference type="SAM" id="SignalP"/>
    </source>
</evidence>
<keyword evidence="4" id="KW-1185">Reference proteome</keyword>
<dbReference type="SMART" id="SM00257">
    <property type="entry name" value="LysM"/>
    <property type="match status" value="1"/>
</dbReference>
<evidence type="ECO:0000313" key="4">
    <source>
        <dbReference type="Proteomes" id="UP001178354"/>
    </source>
</evidence>
<dbReference type="EMBL" id="JAUUUU010000003">
    <property type="protein sequence ID" value="MDP1520787.1"/>
    <property type="molecule type" value="Genomic_DNA"/>
</dbReference>
<proteinExistence type="predicted"/>
<dbReference type="CDD" id="cd00118">
    <property type="entry name" value="LysM"/>
    <property type="match status" value="1"/>
</dbReference>
<accession>A0AAW8B309</accession>
<dbReference type="PANTHER" id="PTHR34700">
    <property type="entry name" value="POTASSIUM BINDING PROTEIN KBP"/>
    <property type="match status" value="1"/>
</dbReference>